<dbReference type="Proteomes" id="UP001152795">
    <property type="component" value="Unassembled WGS sequence"/>
</dbReference>
<evidence type="ECO:0000313" key="2">
    <source>
        <dbReference type="Proteomes" id="UP001152795"/>
    </source>
</evidence>
<reference evidence="1" key="1">
    <citation type="submission" date="2020-04" db="EMBL/GenBank/DDBJ databases">
        <authorList>
            <person name="Alioto T."/>
            <person name="Alioto T."/>
            <person name="Gomez Garrido J."/>
        </authorList>
    </citation>
    <scope>NUCLEOTIDE SEQUENCE</scope>
    <source>
        <strain evidence="1">A484AB</strain>
    </source>
</reference>
<organism evidence="1 2">
    <name type="scientific">Paramuricea clavata</name>
    <name type="common">Red gorgonian</name>
    <name type="synonym">Violescent sea-whip</name>
    <dbReference type="NCBI Taxonomy" id="317549"/>
    <lineage>
        <taxon>Eukaryota</taxon>
        <taxon>Metazoa</taxon>
        <taxon>Cnidaria</taxon>
        <taxon>Anthozoa</taxon>
        <taxon>Octocorallia</taxon>
        <taxon>Malacalcyonacea</taxon>
        <taxon>Plexauridae</taxon>
        <taxon>Paramuricea</taxon>
    </lineage>
</organism>
<protein>
    <submittedName>
        <fullName evidence="1">Uncharacterized protein</fullName>
    </submittedName>
</protein>
<evidence type="ECO:0000313" key="1">
    <source>
        <dbReference type="EMBL" id="CAB4021788.1"/>
    </source>
</evidence>
<sequence>MTVGYLGYTEVEVMMRGSILRNNSIALRVSIRYFGKNSTTKFPTIIHENNAFVDNINEVLKPDGAAAIYFGNGKSRVSSCPFLDNKAGENP</sequence>
<feature type="non-terminal residue" evidence="1">
    <location>
        <position position="91"/>
    </location>
</feature>
<proteinExistence type="predicted"/>
<accession>A0A7D9J4F5</accession>
<keyword evidence="2" id="KW-1185">Reference proteome</keyword>
<gene>
    <name evidence="1" type="ORF">PACLA_8A078070</name>
</gene>
<dbReference type="EMBL" id="CACRXK020011622">
    <property type="protein sequence ID" value="CAB4021788.1"/>
    <property type="molecule type" value="Genomic_DNA"/>
</dbReference>
<comment type="caution">
    <text evidence="1">The sequence shown here is derived from an EMBL/GenBank/DDBJ whole genome shotgun (WGS) entry which is preliminary data.</text>
</comment>
<name>A0A7D9J4F5_PARCT</name>
<dbReference type="AlphaFoldDB" id="A0A7D9J4F5"/>